<dbReference type="Proteomes" id="UP000223395">
    <property type="component" value="Segment"/>
</dbReference>
<evidence type="ECO:0000313" key="3">
    <source>
        <dbReference type="EMBL" id="AOT27721.1"/>
    </source>
</evidence>
<feature type="domain" description="CDGP" evidence="2">
    <location>
        <begin position="35"/>
        <end position="123"/>
    </location>
</feature>
<dbReference type="Pfam" id="PF24238">
    <property type="entry name" value="CDGP"/>
    <property type="match status" value="1"/>
</dbReference>
<evidence type="ECO:0000313" key="4">
    <source>
        <dbReference type="Proteomes" id="UP000223395"/>
    </source>
</evidence>
<organism evidence="3 4">
    <name type="scientific">Mycobacterium phage Jerm</name>
    <dbReference type="NCBI Taxonomy" id="1897503"/>
    <lineage>
        <taxon>Viruses</taxon>
        <taxon>Duplodnaviria</taxon>
        <taxon>Heunggongvirae</taxon>
        <taxon>Uroviricota</taxon>
        <taxon>Caudoviricetes</taxon>
        <taxon>Turbidovirus</taxon>
        <taxon>Turbidovirus turbido</taxon>
    </lineage>
</organism>
<name>A0A1D8EZS1_9CAUD</name>
<protein>
    <recommendedName>
        <fullName evidence="2">CDGP domain-containing protein</fullName>
    </recommendedName>
</protein>
<accession>A0A1D8EZS1</accession>
<reference evidence="4" key="1">
    <citation type="submission" date="2016-07" db="EMBL/GenBank/DDBJ databases">
        <authorList>
            <person name="Florea S."/>
            <person name="Webb J.S."/>
            <person name="Jaromczyk J."/>
            <person name="Schardl C.L."/>
        </authorList>
    </citation>
    <scope>NUCLEOTIDE SEQUENCE [LARGE SCALE GENOMIC DNA]</scope>
</reference>
<dbReference type="EMBL" id="KX619650">
    <property type="protein sequence ID" value="AOT27721.1"/>
    <property type="molecule type" value="Genomic_DNA"/>
</dbReference>
<evidence type="ECO:0000259" key="2">
    <source>
        <dbReference type="Pfam" id="PF24238"/>
    </source>
</evidence>
<proteinExistence type="predicted"/>
<dbReference type="InterPro" id="IPR056271">
    <property type="entry name" value="CDGP_dom"/>
</dbReference>
<feature type="region of interest" description="Disordered" evidence="1">
    <location>
        <begin position="109"/>
        <end position="132"/>
    </location>
</feature>
<gene>
    <name evidence="3" type="ORF">SEA_JERM_37</name>
</gene>
<evidence type="ECO:0000256" key="1">
    <source>
        <dbReference type="SAM" id="MobiDB-lite"/>
    </source>
</evidence>
<sequence length="132" mass="14157">MKITSTIAALAIGASILAPTAHADELAWPADYDPGCDNIRWGFLGSQVRTICDGPRRPDGSWTRGRLITIPAHVNPARSTCTSGSYSSTCTYREKEYVDMQVIEKTHYPVTDDSIPPGEPGYLASGVSIGNA</sequence>